<evidence type="ECO:0000256" key="4">
    <source>
        <dbReference type="ARBA" id="ARBA00023242"/>
    </source>
</evidence>
<dbReference type="RefSeq" id="XP_031859583.1">
    <property type="nucleotide sequence ID" value="XM_032006189.1"/>
</dbReference>
<comment type="subcellular location">
    <subcellularLocation>
        <location evidence="1">Nucleus</location>
    </subcellularLocation>
</comment>
<comment type="function">
    <text evidence="5">Component of the kinetochore, a multiprotein complex that assembles on centromeric DNA and attaches chromosomes to spindle microtubules, mediating chromosome segregation and sister chromatid segregation during meiosis and mitosis. Component of the inner kinetochore constitutive centromere-associated network (CCAN), which serves as a structural platform for outer kinetochore assembly.</text>
</comment>
<dbReference type="EMBL" id="CP144052">
    <property type="protein sequence ID" value="WWD16350.1"/>
    <property type="molecule type" value="Genomic_DNA"/>
</dbReference>
<feature type="region of interest" description="Disordered" evidence="7">
    <location>
        <begin position="672"/>
        <end position="731"/>
    </location>
</feature>
<dbReference type="AlphaFoldDB" id="A0A5M6BYY9"/>
<evidence type="ECO:0000256" key="3">
    <source>
        <dbReference type="ARBA" id="ARBA00023125"/>
    </source>
</evidence>
<gene>
    <name evidence="9" type="ORF">CI109_100776</name>
</gene>
<feature type="compositionally biased region" description="Low complexity" evidence="7">
    <location>
        <begin position="151"/>
        <end position="166"/>
    </location>
</feature>
<dbReference type="InterPro" id="IPR014710">
    <property type="entry name" value="RmlC-like_jellyroll"/>
</dbReference>
<protein>
    <recommendedName>
        <fullName evidence="6">CENP-C homolog</fullName>
    </recommendedName>
</protein>
<evidence type="ECO:0000313" key="9">
    <source>
        <dbReference type="EMBL" id="WWD16350.1"/>
    </source>
</evidence>
<keyword evidence="4" id="KW-0539">Nucleus</keyword>
<feature type="domain" description="Mif2/CENP-C cupin" evidence="8">
    <location>
        <begin position="577"/>
        <end position="663"/>
    </location>
</feature>
<feature type="compositionally biased region" description="Basic residues" evidence="7">
    <location>
        <begin position="260"/>
        <end position="276"/>
    </location>
</feature>
<dbReference type="Pfam" id="PF11699">
    <property type="entry name" value="CENP-C_C"/>
    <property type="match status" value="1"/>
</dbReference>
<dbReference type="GO" id="GO:0000776">
    <property type="term" value="C:kinetochore"/>
    <property type="evidence" value="ECO:0007669"/>
    <property type="project" value="InterPro"/>
</dbReference>
<evidence type="ECO:0000256" key="2">
    <source>
        <dbReference type="ARBA" id="ARBA00010291"/>
    </source>
</evidence>
<feature type="compositionally biased region" description="Acidic residues" evidence="7">
    <location>
        <begin position="313"/>
        <end position="326"/>
    </location>
</feature>
<dbReference type="InterPro" id="IPR011051">
    <property type="entry name" value="RmlC_Cupin_sf"/>
</dbReference>
<proteinExistence type="inferred from homology"/>
<reference evidence="9" key="2">
    <citation type="submission" date="2024-01" db="EMBL/GenBank/DDBJ databases">
        <title>Comparative genomics of Cryptococcus and Kwoniella reveals pathogenesis evolution and contrasting modes of karyotype evolution via chromosome fusion or intercentromeric recombination.</title>
        <authorList>
            <person name="Coelho M.A."/>
            <person name="David-Palma M."/>
            <person name="Shea T."/>
            <person name="Bowers K."/>
            <person name="McGinley-Smith S."/>
            <person name="Mohammad A.W."/>
            <person name="Gnirke A."/>
            <person name="Yurkov A.M."/>
            <person name="Nowrousian M."/>
            <person name="Sun S."/>
            <person name="Cuomo C.A."/>
            <person name="Heitman J."/>
        </authorList>
    </citation>
    <scope>NUCLEOTIDE SEQUENCE</scope>
    <source>
        <strain evidence="9">CBS 12478</strain>
    </source>
</reference>
<feature type="compositionally biased region" description="Acidic residues" evidence="7">
    <location>
        <begin position="115"/>
        <end position="137"/>
    </location>
</feature>
<dbReference type="InterPro" id="IPR025974">
    <property type="entry name" value="Mif2/CENP-C_cupin"/>
</dbReference>
<keyword evidence="10" id="KW-1185">Reference proteome</keyword>
<dbReference type="PANTHER" id="PTHR16684">
    <property type="entry name" value="CENTROMERE PROTEIN C"/>
    <property type="match status" value="1"/>
</dbReference>
<organism evidence="9 10">
    <name type="scientific">Kwoniella shandongensis</name>
    <dbReference type="NCBI Taxonomy" id="1734106"/>
    <lineage>
        <taxon>Eukaryota</taxon>
        <taxon>Fungi</taxon>
        <taxon>Dikarya</taxon>
        <taxon>Basidiomycota</taxon>
        <taxon>Agaricomycotina</taxon>
        <taxon>Tremellomycetes</taxon>
        <taxon>Tremellales</taxon>
        <taxon>Cryptococcaceae</taxon>
        <taxon>Kwoniella</taxon>
    </lineage>
</organism>
<dbReference type="Proteomes" id="UP000322225">
    <property type="component" value="Chromosome 2"/>
</dbReference>
<dbReference type="KEGG" id="ksn:43590342"/>
<feature type="compositionally biased region" description="Polar residues" evidence="7">
    <location>
        <begin position="82"/>
        <end position="98"/>
    </location>
</feature>
<feature type="region of interest" description="Disordered" evidence="7">
    <location>
        <begin position="1"/>
        <end position="451"/>
    </location>
</feature>
<dbReference type="GO" id="GO:0051315">
    <property type="term" value="P:attachment of mitotic spindle microtubules to kinetochore"/>
    <property type="evidence" value="ECO:0007669"/>
    <property type="project" value="TreeGrafter"/>
</dbReference>
<feature type="compositionally biased region" description="Acidic residues" evidence="7">
    <location>
        <begin position="527"/>
        <end position="537"/>
    </location>
</feature>
<feature type="region of interest" description="Disordered" evidence="7">
    <location>
        <begin position="497"/>
        <end position="547"/>
    </location>
</feature>
<keyword evidence="3" id="KW-0238">DNA-binding</keyword>
<dbReference type="SUPFAM" id="SSF51182">
    <property type="entry name" value="RmlC-like cupins"/>
    <property type="match status" value="1"/>
</dbReference>
<feature type="compositionally biased region" description="Acidic residues" evidence="7">
    <location>
        <begin position="381"/>
        <end position="395"/>
    </location>
</feature>
<accession>A0A5M6BYY9</accession>
<dbReference type="GO" id="GO:0019237">
    <property type="term" value="F:centromeric DNA binding"/>
    <property type="evidence" value="ECO:0007669"/>
    <property type="project" value="InterPro"/>
</dbReference>
<feature type="compositionally biased region" description="Low complexity" evidence="7">
    <location>
        <begin position="699"/>
        <end position="708"/>
    </location>
</feature>
<dbReference type="InterPro" id="IPR028386">
    <property type="entry name" value="CENP-C/Mif2/cnp3"/>
</dbReference>
<evidence type="ECO:0000313" key="10">
    <source>
        <dbReference type="Proteomes" id="UP000322225"/>
    </source>
</evidence>
<evidence type="ECO:0000259" key="8">
    <source>
        <dbReference type="Pfam" id="PF11699"/>
    </source>
</evidence>
<feature type="compositionally biased region" description="Acidic residues" evidence="7">
    <location>
        <begin position="364"/>
        <end position="374"/>
    </location>
</feature>
<comment type="similarity">
    <text evidence="2">Belongs to the CENP-C/MIF2 family.</text>
</comment>
<dbReference type="CDD" id="cd06993">
    <property type="entry name" value="cupin_CENP-C_C"/>
    <property type="match status" value="1"/>
</dbReference>
<evidence type="ECO:0000256" key="6">
    <source>
        <dbReference type="ARBA" id="ARBA00075033"/>
    </source>
</evidence>
<feature type="compositionally biased region" description="Basic and acidic residues" evidence="7">
    <location>
        <begin position="442"/>
        <end position="451"/>
    </location>
</feature>
<dbReference type="Gene3D" id="2.60.120.10">
    <property type="entry name" value="Jelly Rolls"/>
    <property type="match status" value="1"/>
</dbReference>
<name>A0A5M6BYY9_9TREE</name>
<dbReference type="GO" id="GO:0051382">
    <property type="term" value="P:kinetochore assembly"/>
    <property type="evidence" value="ECO:0007669"/>
    <property type="project" value="InterPro"/>
</dbReference>
<feature type="compositionally biased region" description="Basic residues" evidence="7">
    <location>
        <begin position="720"/>
        <end position="731"/>
    </location>
</feature>
<dbReference type="GO" id="GO:0051455">
    <property type="term" value="P:spindle attachment to meiosis I kinetochore"/>
    <property type="evidence" value="ECO:0007669"/>
    <property type="project" value="TreeGrafter"/>
</dbReference>
<reference evidence="9" key="1">
    <citation type="submission" date="2017-08" db="EMBL/GenBank/DDBJ databases">
        <authorList>
            <person name="Cuomo C."/>
            <person name="Billmyre B."/>
            <person name="Heitman J."/>
        </authorList>
    </citation>
    <scope>NUCLEOTIDE SEQUENCE</scope>
    <source>
        <strain evidence="9">CBS 12478</strain>
    </source>
</reference>
<dbReference type="OrthoDB" id="1939643at2759"/>
<dbReference type="FunFam" id="2.60.120.10:FF:000033">
    <property type="entry name" value="Centromere protein C 1"/>
    <property type="match status" value="1"/>
</dbReference>
<dbReference type="GeneID" id="43590342"/>
<dbReference type="GO" id="GO:0005634">
    <property type="term" value="C:nucleus"/>
    <property type="evidence" value="ECO:0007669"/>
    <property type="project" value="UniProtKB-SubCell"/>
</dbReference>
<dbReference type="PANTHER" id="PTHR16684:SF11">
    <property type="entry name" value="CENTROMERE PROTEIN C"/>
    <property type="match status" value="1"/>
</dbReference>
<evidence type="ECO:0000256" key="7">
    <source>
        <dbReference type="SAM" id="MobiDB-lite"/>
    </source>
</evidence>
<feature type="compositionally biased region" description="Polar residues" evidence="7">
    <location>
        <begin position="22"/>
        <end position="32"/>
    </location>
</feature>
<sequence>MAQTTPGRRARDDKYTPFNPDPKNQGTRSQIQMPKDVPRTADGYEDPSEFFRSPGTVIDPDQTASFSTFGGGRTPKTPAGGTRSTYTGTPGTGQTHLTPGTGRRTTRGRMSDLDGAMEDDEDGMQTEDLLVDEDDLEMATPGQYFPSKETPSVSLPSRSRLAPSSPQVDLGFDNIPSPSRRTRSSPRKNTTIGVNYKPSPAKSALGRLQEEDDDDVGFGNGSPGGLEDVTVDDLDEAMASQAILDSSPMASTQGLTGSPVRKRKSPERTQNARKKVNGNNSHDQDEDDDDVGHARDRLSMASRRSNVTRNGAGDDDEDVDDSDNDNAPDTFHYDDTLDNDAMDLETNGGDASLLVDDIAGGGGSDEDEDGDAQLEEQAMAADEEERSGDEEEEEPAVLVKKRGRPKKAPQAARTRNRSPSGREGSVVAKPKRTRVSQIGAADEDRQDGYHGDFVTRRSHRQHFKPLAFWRGEHFEYQPGPGLAVIKEVVQYPQEAARPLGAQKRGRSGRSVSVAPGAKSKKRGNSGDTDDEDTEEGWDNQTDPTGIIVAYPGDEEIHRKIAAPKKLLEPKMVQGGTFKYQKVFGEGQFMAAGVVYIPPGQKKATKPSKDNAYVFHVIQGAVQVTIHRTSFVMAPGGQFLVPRGNEYCIENISVNKEVQLFFAQARKIRAGEEDMDGRPDMVIGSSVPPRGGKKGKTTTAASGNESEAGSGEETEQEVKTKKGGRKSAGKRR</sequence>
<evidence type="ECO:0000256" key="1">
    <source>
        <dbReference type="ARBA" id="ARBA00004123"/>
    </source>
</evidence>
<evidence type="ECO:0000256" key="5">
    <source>
        <dbReference type="ARBA" id="ARBA00057947"/>
    </source>
</evidence>